<organism evidence="1">
    <name type="scientific">Proteinivorax tanatarense</name>
    <dbReference type="NCBI Taxonomy" id="1260629"/>
    <lineage>
        <taxon>Bacteria</taxon>
        <taxon>Bacillati</taxon>
        <taxon>Bacillota</taxon>
        <taxon>Clostridia</taxon>
        <taxon>Eubacteriales</taxon>
        <taxon>Proteinivoracaceae</taxon>
        <taxon>Proteinivorax</taxon>
    </lineage>
</organism>
<evidence type="ECO:0000313" key="1">
    <source>
        <dbReference type="EMBL" id="XBX74132.1"/>
    </source>
</evidence>
<name>A0AAU7VJC6_9FIRM</name>
<dbReference type="EMBL" id="CP158367">
    <property type="protein sequence ID" value="XBX74132.1"/>
    <property type="molecule type" value="Genomic_DNA"/>
</dbReference>
<protein>
    <submittedName>
        <fullName evidence="1">Uncharacterized protein</fullName>
    </submittedName>
</protein>
<sequence length="202" mass="23345">MSLNFESQYPPGSLVRIWARQYENGDTLGLDGSEVFEVLEWGQDFVRVGIMYEQNEQWHMLRDLVIRILDIVAMKGIIFGTIVTITLDIGTNEFGSTEDWEASLYEGAVPQEETDGRFTDWVQAVNNRVTFRLPQDVREGFEIPWNEPDNTYVRLRTTEGYPTFDIVTEPFTLQQNRIYKVPVQVTSTPIVLPNVDSEEQQE</sequence>
<reference evidence="1" key="2">
    <citation type="submission" date="2024-06" db="EMBL/GenBank/DDBJ databases">
        <authorList>
            <person name="Petrova K.O."/>
            <person name="Toshchakov S.V."/>
            <person name="Boltjanskaja Y.V."/>
            <person name="Kevbrin V."/>
        </authorList>
    </citation>
    <scope>NUCLEOTIDE SEQUENCE</scope>
    <source>
        <strain evidence="1">Z-910T</strain>
    </source>
</reference>
<accession>A0AAU7VJC6</accession>
<reference evidence="1" key="1">
    <citation type="journal article" date="2013" name="Extremophiles">
        <title>Proteinivorax tanatarense gen. nov., sp. nov., an anaerobic, haloalkaliphilic, proteolytic bacterium isolated from a decaying algal bloom, and proposal of Proteinivoraceae fam. nov.</title>
        <authorList>
            <person name="Kevbrin V."/>
            <person name="Boltyanskaya Y."/>
            <person name="Zhilina T."/>
            <person name="Kolganova T."/>
            <person name="Lavrentjeva E."/>
            <person name="Kuznetsov B."/>
        </authorList>
    </citation>
    <scope>NUCLEOTIDE SEQUENCE</scope>
    <source>
        <strain evidence="1">Z-910T</strain>
    </source>
</reference>
<proteinExistence type="predicted"/>
<dbReference type="RefSeq" id="WP_350342890.1">
    <property type="nucleotide sequence ID" value="NZ_CP158367.1"/>
</dbReference>
<dbReference type="AlphaFoldDB" id="A0AAU7VJC6"/>
<gene>
    <name evidence="1" type="ORF">PRVXT_002158</name>
</gene>